<evidence type="ECO:0000313" key="2">
    <source>
        <dbReference type="Proteomes" id="UP000198775"/>
    </source>
</evidence>
<name>A0A1H8WNE8_9EURY</name>
<dbReference type="EMBL" id="FOCX01000067">
    <property type="protein sequence ID" value="SEP29210.1"/>
    <property type="molecule type" value="Genomic_DNA"/>
</dbReference>
<dbReference type="RefSeq" id="WP_092665002.1">
    <property type="nucleotide sequence ID" value="NZ_FOCX01000067.1"/>
</dbReference>
<dbReference type="CDD" id="cd22231">
    <property type="entry name" value="RHH_NikR_HicB-like"/>
    <property type="match status" value="1"/>
</dbReference>
<dbReference type="AlphaFoldDB" id="A0A1H8WNE8"/>
<protein>
    <recommendedName>
        <fullName evidence="3">Ribbon-helix-helix protein, copG family</fullName>
    </recommendedName>
</protein>
<sequence length="272" mass="30350">MSDPSTPDGNRAEEVPESHRIQFRVPGFLAAQMEDSMEEQGYDSQSEFIRASLRQFMHAPHASDARRRQVPNVMQAYDDIDVPLSMARQWVLDGKIFFHGRYAGPLTSQAAVKEMLTERLNDPDADFDKSPGHTDDAVTLGNFETIRSEGALVYIPASNTFSESSFEKESYGTATGFHGNLAAISYFKPGTSIDVVPVESDGGTRLIKMMEPEAVVTVTPHTAPRLFDLEDVGGQHTVHHINQDEVKQVIVDTFRREWGTGPEPYKSTMPWE</sequence>
<reference evidence="2" key="1">
    <citation type="submission" date="2016-10" db="EMBL/GenBank/DDBJ databases">
        <authorList>
            <person name="Varghese N."/>
            <person name="Submissions S."/>
        </authorList>
    </citation>
    <scope>NUCLEOTIDE SEQUENCE [LARGE SCALE GENOMIC DNA]</scope>
    <source>
        <strain evidence="2">IBRC-M 10043</strain>
    </source>
</reference>
<dbReference type="InterPro" id="IPR010985">
    <property type="entry name" value="Ribbon_hlx_hlx"/>
</dbReference>
<dbReference type="Proteomes" id="UP000198775">
    <property type="component" value="Unassembled WGS sequence"/>
</dbReference>
<evidence type="ECO:0000313" key="1">
    <source>
        <dbReference type="EMBL" id="SEP29210.1"/>
    </source>
</evidence>
<proteinExistence type="predicted"/>
<organism evidence="1 2">
    <name type="scientific">Halorientalis persicus</name>
    <dbReference type="NCBI Taxonomy" id="1367881"/>
    <lineage>
        <taxon>Archaea</taxon>
        <taxon>Methanobacteriati</taxon>
        <taxon>Methanobacteriota</taxon>
        <taxon>Stenosarchaea group</taxon>
        <taxon>Halobacteria</taxon>
        <taxon>Halobacteriales</taxon>
        <taxon>Haloarculaceae</taxon>
        <taxon>Halorientalis</taxon>
    </lineage>
</organism>
<dbReference type="GO" id="GO:0006355">
    <property type="term" value="P:regulation of DNA-templated transcription"/>
    <property type="evidence" value="ECO:0007669"/>
    <property type="project" value="InterPro"/>
</dbReference>
<dbReference type="SUPFAM" id="SSF47598">
    <property type="entry name" value="Ribbon-helix-helix"/>
    <property type="match status" value="1"/>
</dbReference>
<keyword evidence="2" id="KW-1185">Reference proteome</keyword>
<gene>
    <name evidence="1" type="ORF">SAMN05216388_10677</name>
</gene>
<evidence type="ECO:0008006" key="3">
    <source>
        <dbReference type="Google" id="ProtNLM"/>
    </source>
</evidence>
<accession>A0A1H8WNE8</accession>